<evidence type="ECO:0000313" key="1">
    <source>
        <dbReference type="EMBL" id="SDK99369.1"/>
    </source>
</evidence>
<reference evidence="2" key="1">
    <citation type="submission" date="2016-10" db="EMBL/GenBank/DDBJ databases">
        <authorList>
            <person name="Varghese N."/>
            <person name="Submissions S."/>
        </authorList>
    </citation>
    <scope>NUCLEOTIDE SEQUENCE [LARGE SCALE GENOMIC DNA]</scope>
    <source>
        <strain evidence="2">CGMCC 1.10789</strain>
    </source>
</reference>
<dbReference type="EMBL" id="FNFV01000007">
    <property type="protein sequence ID" value="SDK99369.1"/>
    <property type="molecule type" value="Genomic_DNA"/>
</dbReference>
<accession>A0A1G9GFE1</accession>
<dbReference type="AlphaFoldDB" id="A0A1G9GFE1"/>
<evidence type="ECO:0000313" key="2">
    <source>
        <dbReference type="Proteomes" id="UP000199328"/>
    </source>
</evidence>
<dbReference type="STRING" id="990712.SAMN05216257_10772"/>
<evidence type="ECO:0008006" key="3">
    <source>
        <dbReference type="Google" id="ProtNLM"/>
    </source>
</evidence>
<sequence length="172" mass="18844">MMAMMQDRTTPRARRAALLIAALRHMMRAPLPLMRAAMAGLIASLLVLAAPAPLRASEAAGPSGGLELVMVEEHGCIWCETWNAQIGPIYPKTEEGRRAPLRRVELHSPELAQLKLERPVSFTPTFLLVRDGRELDRIEGYPGDDFFWALLGMLLDKHLGDPSEAGPAALGL</sequence>
<protein>
    <recommendedName>
        <fullName evidence="3">Regulatory protein SoxS</fullName>
    </recommendedName>
</protein>
<dbReference type="SUPFAM" id="SSF52833">
    <property type="entry name" value="Thioredoxin-like"/>
    <property type="match status" value="1"/>
</dbReference>
<keyword evidence="2" id="KW-1185">Reference proteome</keyword>
<organism evidence="1 2">
    <name type="scientific">Meinhardsimonia xiamenensis</name>
    <dbReference type="NCBI Taxonomy" id="990712"/>
    <lineage>
        <taxon>Bacteria</taxon>
        <taxon>Pseudomonadati</taxon>
        <taxon>Pseudomonadota</taxon>
        <taxon>Alphaproteobacteria</taxon>
        <taxon>Rhodobacterales</taxon>
        <taxon>Paracoccaceae</taxon>
        <taxon>Meinhardsimonia</taxon>
    </lineage>
</organism>
<dbReference type="Gene3D" id="3.40.30.10">
    <property type="entry name" value="Glutaredoxin"/>
    <property type="match status" value="1"/>
</dbReference>
<gene>
    <name evidence="1" type="ORF">SAMN05216257_10772</name>
</gene>
<dbReference type="Proteomes" id="UP000199328">
    <property type="component" value="Unassembled WGS sequence"/>
</dbReference>
<dbReference type="InterPro" id="IPR036249">
    <property type="entry name" value="Thioredoxin-like_sf"/>
</dbReference>
<name>A0A1G9GFE1_9RHOB</name>
<proteinExistence type="predicted"/>